<evidence type="ECO:0000256" key="5">
    <source>
        <dbReference type="ARBA" id="ARBA00056850"/>
    </source>
</evidence>
<feature type="region of interest" description="Disordered" evidence="6">
    <location>
        <begin position="491"/>
        <end position="615"/>
    </location>
</feature>
<evidence type="ECO:0000313" key="10">
    <source>
        <dbReference type="WBParaSite" id="TCLT_0000973801-mRNA-1"/>
    </source>
</evidence>
<protein>
    <submittedName>
        <fullName evidence="10">Cyclin N-terminal domain-containing protein</fullName>
    </submittedName>
</protein>
<dbReference type="Pfam" id="PF00134">
    <property type="entry name" value="Cyclin_N"/>
    <property type="match status" value="1"/>
</dbReference>
<dbReference type="Gene3D" id="1.10.472.10">
    <property type="entry name" value="Cyclin-like"/>
    <property type="match status" value="2"/>
</dbReference>
<dbReference type="STRING" id="103827.A0A0N5D9D0"/>
<dbReference type="InterPro" id="IPR036915">
    <property type="entry name" value="Cyclin-like_sf"/>
</dbReference>
<dbReference type="InterPro" id="IPR006671">
    <property type="entry name" value="Cyclin_N"/>
</dbReference>
<evidence type="ECO:0000256" key="6">
    <source>
        <dbReference type="SAM" id="MobiDB-lite"/>
    </source>
</evidence>
<feature type="region of interest" description="Disordered" evidence="6">
    <location>
        <begin position="371"/>
        <end position="432"/>
    </location>
</feature>
<feature type="compositionally biased region" description="Polar residues" evidence="6">
    <location>
        <begin position="684"/>
        <end position="699"/>
    </location>
</feature>
<dbReference type="InterPro" id="IPR043198">
    <property type="entry name" value="Cyclin/Ssn8"/>
</dbReference>
<feature type="compositionally biased region" description="Basic and acidic residues" evidence="6">
    <location>
        <begin position="543"/>
        <end position="572"/>
    </location>
</feature>
<evidence type="ECO:0000256" key="2">
    <source>
        <dbReference type="ARBA" id="ARBA00023015"/>
    </source>
</evidence>
<feature type="compositionally biased region" description="Low complexity" evidence="6">
    <location>
        <begin position="788"/>
        <end position="819"/>
    </location>
</feature>
<feature type="compositionally biased region" description="Basic and acidic residues" evidence="6">
    <location>
        <begin position="632"/>
        <end position="665"/>
    </location>
</feature>
<evidence type="ECO:0000313" key="8">
    <source>
        <dbReference type="EMBL" id="VDN07383.1"/>
    </source>
</evidence>
<organism evidence="10">
    <name type="scientific">Thelazia callipaeda</name>
    <name type="common">Oriental eyeworm</name>
    <name type="synonym">Parasitic nematode</name>
    <dbReference type="NCBI Taxonomy" id="103827"/>
    <lineage>
        <taxon>Eukaryota</taxon>
        <taxon>Metazoa</taxon>
        <taxon>Ecdysozoa</taxon>
        <taxon>Nematoda</taxon>
        <taxon>Chromadorea</taxon>
        <taxon>Rhabditida</taxon>
        <taxon>Spirurina</taxon>
        <taxon>Spiruromorpha</taxon>
        <taxon>Thelazioidea</taxon>
        <taxon>Thelaziidae</taxon>
        <taxon>Thelazia</taxon>
    </lineage>
</organism>
<dbReference type="Pfam" id="PF21797">
    <property type="entry name" value="CycT2-like_C"/>
    <property type="match status" value="1"/>
</dbReference>
<sequence>MSTANVSVITNNALQPIGSSERQSAAAATAFASTSSYSRWIFSHEQLMKVPSIREGMTPEELHYSLRESEIQELKRRRVAANTIHQMADKLNHESRVRISQLCICAAMMHMHRFFVFHSFFKFDPRDIAAACLFLAGKSEECPRKLDHVVRVWWAIKFPYSQHIDQSRLHDASQLIVTLENLVLQTIAFDLSVDIPHPYVLTHMQKFARDASGNRRISEIAYWFASDMLHMTNWGVRYTAKSIACVCIQMACLWAEFEVSNVGDLFLPHHAMLDQKSLVDCLDWLLLTVQLRIVQEVTCGKCTMAFQGVQFQIQTTPDEVPWFKQVDSMMTLDKLLSSSSKSFNFSELTEEFSHIYKTYGESLNIRKYAMRSSQRENGTPQNPNQLQQQSSSQQSHLQHQGQNLLVPSIATLPPPPVAPQLNTFNGGKSTEPARRIDISDYKLRNSGAQHQPGSSQNLPQTQRRNFMRPDVPLQNVSRGLELPLLPIIANEKQQNQNRDQVISKPGECSKVPKPSTPKSNAQKSSSAGNVKPLLSVKQLGGSDLEKHKRIKTDDHEKDIRFKRMEKGNSEASHHRKRTHENVIVGQPESSSSSTTTSLNNITPKAVTPKSSEHLNSSAFSNHVISGSSSISRLRDETSQSLKRDNCGNNRSREEGTIRQRDDTVISKKSRQVAPLNALLPTPQPQSTGSLMTGNSQNSKYSSLPVLQSNRANHIGESTHRTSAASNWTVTNEFYSNCMSSVSSRLSQPSESSNHRHYMSSNTVRTKSREPLLSTPDPGSSYYKRSRARPSSPSTATTSSMYRSSQRLSSPGNRSGSGYSSNGFHYKKGNCFEALLHYLGC</sequence>
<reference evidence="10" key="1">
    <citation type="submission" date="2017-02" db="UniProtKB">
        <authorList>
            <consortium name="WormBaseParasite"/>
        </authorList>
    </citation>
    <scope>IDENTIFICATION</scope>
</reference>
<name>A0A0N5D9D0_THECL</name>
<feature type="compositionally biased region" description="Low complexity" evidence="6">
    <location>
        <begin position="377"/>
        <end position="405"/>
    </location>
</feature>
<dbReference type="FunFam" id="1.10.472.10:FF:000181">
    <property type="entry name" value="Protein CBR-CIT-1.1"/>
    <property type="match status" value="1"/>
</dbReference>
<keyword evidence="4" id="KW-0804">Transcription</keyword>
<feature type="region of interest" description="Disordered" evidence="6">
    <location>
        <begin position="627"/>
        <end position="699"/>
    </location>
</feature>
<evidence type="ECO:0000313" key="9">
    <source>
        <dbReference type="Proteomes" id="UP000276776"/>
    </source>
</evidence>
<evidence type="ECO:0000256" key="1">
    <source>
        <dbReference type="ARBA" id="ARBA00008638"/>
    </source>
</evidence>
<feature type="region of interest" description="Disordered" evidence="6">
    <location>
        <begin position="742"/>
        <end position="819"/>
    </location>
</feature>
<accession>A0A0N5D9D0</accession>
<comment type="similarity">
    <text evidence="1">Belongs to the cyclin family. Cyclin C subfamily.</text>
</comment>
<keyword evidence="3" id="KW-0195">Cyclin</keyword>
<evidence type="ECO:0000256" key="4">
    <source>
        <dbReference type="ARBA" id="ARBA00023163"/>
    </source>
</evidence>
<dbReference type="GO" id="GO:0016538">
    <property type="term" value="F:cyclin-dependent protein serine/threonine kinase regulator activity"/>
    <property type="evidence" value="ECO:0007669"/>
    <property type="project" value="InterPro"/>
</dbReference>
<evidence type="ECO:0000256" key="3">
    <source>
        <dbReference type="ARBA" id="ARBA00023127"/>
    </source>
</evidence>
<reference evidence="8 9" key="2">
    <citation type="submission" date="2018-11" db="EMBL/GenBank/DDBJ databases">
        <authorList>
            <consortium name="Pathogen Informatics"/>
        </authorList>
    </citation>
    <scope>NUCLEOTIDE SEQUENCE [LARGE SCALE GENOMIC DNA]</scope>
</reference>
<comment type="function">
    <text evidence="5">Regulatory subunit of the cyclin-dependent kinase pair (CDK9/cyclin T) complex, also called positive transcription elongation factor B (P-TEFb), which is proposed to facilitate the transition from abortive to production elongation by phosphorylating the CTD (carboxy-terminal domain) of the large subunit of RNA polymerase II (RNAP II).</text>
</comment>
<dbReference type="GO" id="GO:0006357">
    <property type="term" value="P:regulation of transcription by RNA polymerase II"/>
    <property type="evidence" value="ECO:0007669"/>
    <property type="project" value="InterPro"/>
</dbReference>
<keyword evidence="9" id="KW-1185">Reference proteome</keyword>
<proteinExistence type="inferred from homology"/>
<feature type="compositionally biased region" description="Polar residues" evidence="6">
    <location>
        <begin position="742"/>
        <end position="751"/>
    </location>
</feature>
<dbReference type="OrthoDB" id="25002at2759"/>
<evidence type="ECO:0000259" key="7">
    <source>
        <dbReference type="Pfam" id="PF00134"/>
    </source>
</evidence>
<dbReference type="WBParaSite" id="TCLT_0000973801-mRNA-1">
    <property type="protein sequence ID" value="TCLT_0000973801-mRNA-1"/>
    <property type="gene ID" value="TCLT_0000973801"/>
</dbReference>
<feature type="compositionally biased region" description="Polar residues" evidence="6">
    <location>
        <begin position="516"/>
        <end position="528"/>
    </location>
</feature>
<dbReference type="AlphaFoldDB" id="A0A0N5D9D0"/>
<dbReference type="SUPFAM" id="SSF47954">
    <property type="entry name" value="Cyclin-like"/>
    <property type="match status" value="2"/>
</dbReference>
<dbReference type="Proteomes" id="UP000276776">
    <property type="component" value="Unassembled WGS sequence"/>
</dbReference>
<feature type="domain" description="Cyclin N-terminal" evidence="7">
    <location>
        <begin position="59"/>
        <end position="192"/>
    </location>
</feature>
<keyword evidence="2" id="KW-0805">Transcription regulation</keyword>
<dbReference type="EMBL" id="UYYF01004865">
    <property type="protein sequence ID" value="VDN07383.1"/>
    <property type="molecule type" value="Genomic_DNA"/>
</dbReference>
<dbReference type="PANTHER" id="PTHR10026">
    <property type="entry name" value="CYCLIN"/>
    <property type="match status" value="1"/>
</dbReference>
<feature type="compositionally biased region" description="Polar residues" evidence="6">
    <location>
        <begin position="491"/>
        <end position="500"/>
    </location>
</feature>
<gene>
    <name evidence="8" type="ORF">TCLT_LOCUS9727</name>
</gene>